<comment type="caution">
    <text evidence="4">The sequence shown here is derived from an EMBL/GenBank/DDBJ whole genome shotgun (WGS) entry which is preliminary data.</text>
</comment>
<evidence type="ECO:0000313" key="5">
    <source>
        <dbReference type="Proteomes" id="UP001529510"/>
    </source>
</evidence>
<dbReference type="CDD" id="cd00037">
    <property type="entry name" value="CLECT"/>
    <property type="match status" value="1"/>
</dbReference>
<dbReference type="SMART" id="SM00034">
    <property type="entry name" value="CLECT"/>
    <property type="match status" value="2"/>
</dbReference>
<dbReference type="InterPro" id="IPR016187">
    <property type="entry name" value="CTDL_fold"/>
</dbReference>
<evidence type="ECO:0000259" key="3">
    <source>
        <dbReference type="PROSITE" id="PS50041"/>
    </source>
</evidence>
<accession>A0ABD0MJU1</accession>
<feature type="chain" id="PRO_5044753301" description="C-type lectin domain-containing protein" evidence="2">
    <location>
        <begin position="19"/>
        <end position="238"/>
    </location>
</feature>
<dbReference type="SUPFAM" id="SSF56436">
    <property type="entry name" value="C-type lectin-like"/>
    <property type="match status" value="2"/>
</dbReference>
<feature type="domain" description="C-type lectin" evidence="3">
    <location>
        <begin position="126"/>
        <end position="238"/>
    </location>
</feature>
<dbReference type="Pfam" id="PF00059">
    <property type="entry name" value="Lectin_C"/>
    <property type="match status" value="2"/>
</dbReference>
<dbReference type="PANTHER" id="PTHR45784">
    <property type="entry name" value="C-TYPE LECTIN DOMAIN FAMILY 20 MEMBER A-RELATED"/>
    <property type="match status" value="1"/>
</dbReference>
<reference evidence="4 5" key="1">
    <citation type="submission" date="2024-05" db="EMBL/GenBank/DDBJ databases">
        <title>Genome sequencing and assembly of Indian major carp, Cirrhinus mrigala (Hamilton, 1822).</title>
        <authorList>
            <person name="Mohindra V."/>
            <person name="Chowdhury L.M."/>
            <person name="Lal K."/>
            <person name="Jena J.K."/>
        </authorList>
    </citation>
    <scope>NUCLEOTIDE SEQUENCE [LARGE SCALE GENOMIC DNA]</scope>
    <source>
        <strain evidence="4">CM1030</strain>
        <tissue evidence="4">Blood</tissue>
    </source>
</reference>
<dbReference type="EMBL" id="JAMKFB020000495">
    <property type="protein sequence ID" value="KAL0149184.1"/>
    <property type="molecule type" value="Genomic_DNA"/>
</dbReference>
<evidence type="ECO:0000256" key="1">
    <source>
        <dbReference type="ARBA" id="ARBA00023157"/>
    </source>
</evidence>
<dbReference type="InterPro" id="IPR001304">
    <property type="entry name" value="C-type_lectin-like"/>
</dbReference>
<dbReference type="AlphaFoldDB" id="A0ABD0MJU1"/>
<keyword evidence="5" id="KW-1185">Reference proteome</keyword>
<feature type="signal peptide" evidence="2">
    <location>
        <begin position="1"/>
        <end position="18"/>
    </location>
</feature>
<organism evidence="4 5">
    <name type="scientific">Cirrhinus mrigala</name>
    <name type="common">Mrigala</name>
    <dbReference type="NCBI Taxonomy" id="683832"/>
    <lineage>
        <taxon>Eukaryota</taxon>
        <taxon>Metazoa</taxon>
        <taxon>Chordata</taxon>
        <taxon>Craniata</taxon>
        <taxon>Vertebrata</taxon>
        <taxon>Euteleostomi</taxon>
        <taxon>Actinopterygii</taxon>
        <taxon>Neopterygii</taxon>
        <taxon>Teleostei</taxon>
        <taxon>Ostariophysi</taxon>
        <taxon>Cypriniformes</taxon>
        <taxon>Cyprinidae</taxon>
        <taxon>Labeoninae</taxon>
        <taxon>Labeonini</taxon>
        <taxon>Cirrhinus</taxon>
    </lineage>
</organism>
<dbReference type="PANTHER" id="PTHR45784:SF8">
    <property type="entry name" value="C-TYPE MANNOSE RECEPTOR 2-RELATED"/>
    <property type="match status" value="1"/>
</dbReference>
<keyword evidence="2" id="KW-0732">Signal</keyword>
<feature type="domain" description="C-type lectin" evidence="3">
    <location>
        <begin position="30"/>
        <end position="131"/>
    </location>
</feature>
<dbReference type="PROSITE" id="PS50041">
    <property type="entry name" value="C_TYPE_LECTIN_2"/>
    <property type="match status" value="2"/>
</dbReference>
<dbReference type="Gene3D" id="3.10.100.10">
    <property type="entry name" value="Mannose-Binding Protein A, subunit A"/>
    <property type="match status" value="2"/>
</dbReference>
<gene>
    <name evidence="4" type="ORF">M9458_055511</name>
</gene>
<sequence length="238" mass="27709">MGSTFLSFLLIIHCGVSAVTRVHIHVNEWKTWREARSYCRKNYKDLSTISSTEENLRLRQMLGGNHAWIGMHRNDTNMEQFIWSDGDLQTNFYQWKGGQPAAKDSNQDCVEVDGEGWADYGCNNHLPFFCYFTWETDNKTWEDALEHCRHHYTDLASLTTNQQLQQVKNNLMGENSIWVGLRFIAGQWHWLNGEPVANQLASSLPACPDEPCRCGAFNIMTEQWENRDCEEKLRFLCF</sequence>
<dbReference type="InterPro" id="IPR016186">
    <property type="entry name" value="C-type_lectin-like/link_sf"/>
</dbReference>
<dbReference type="Proteomes" id="UP001529510">
    <property type="component" value="Unassembled WGS sequence"/>
</dbReference>
<dbReference type="InterPro" id="IPR018378">
    <property type="entry name" value="C-type_lectin_CS"/>
</dbReference>
<keyword evidence="1" id="KW-1015">Disulfide bond</keyword>
<name>A0ABD0MJU1_CIRMR</name>
<proteinExistence type="predicted"/>
<protein>
    <recommendedName>
        <fullName evidence="3">C-type lectin domain-containing protein</fullName>
    </recommendedName>
</protein>
<evidence type="ECO:0000313" key="4">
    <source>
        <dbReference type="EMBL" id="KAL0149184.1"/>
    </source>
</evidence>
<evidence type="ECO:0000256" key="2">
    <source>
        <dbReference type="SAM" id="SignalP"/>
    </source>
</evidence>
<dbReference type="PROSITE" id="PS00615">
    <property type="entry name" value="C_TYPE_LECTIN_1"/>
    <property type="match status" value="1"/>
</dbReference>